<sequence length="313" mass="35347">MYRTTSAYDTLTDSNTSSEVTSVRSNDGRPMDMLQIQFLNYIKVCDVSSVRNLLENHSDFDLNCKNYQGMTGLNLAIEVHCEQMIDLLLSRHGLEIGDSLMYAIRENQYSIVVKLLDILQSENPENVKLGYEYSTEFPQYLTPLMLAAQCGHVKVISLLLKRGHTISLPHKPQCLCKEICKSLGQLNNGLGAAELKLSVFRALANPSYISLTSQDPILTAFQLSKILLDHGNVDRIFKSDYELLNLQTRMFAVHLIGLCRSSSEVEQILTRKEGCSFFGAFPYQRLVMAMDLKQKEFVAHAYVQQILETAWSG</sequence>
<accession>A0A8B8FP67</accession>
<dbReference type="GO" id="GO:0005886">
    <property type="term" value="C:plasma membrane"/>
    <property type="evidence" value="ECO:0007669"/>
    <property type="project" value="TreeGrafter"/>
</dbReference>
<proteinExistence type="predicted"/>
<evidence type="ECO:0000259" key="7">
    <source>
        <dbReference type="SMART" id="SM01420"/>
    </source>
</evidence>
<dbReference type="SMART" id="SM00248">
    <property type="entry name" value="ANK"/>
    <property type="match status" value="2"/>
</dbReference>
<protein>
    <submittedName>
        <fullName evidence="9">Short transient receptor potential channel 6-like</fullName>
    </submittedName>
</protein>
<organism evidence="8 9">
    <name type="scientific">Sipha flava</name>
    <name type="common">yellow sugarcane aphid</name>
    <dbReference type="NCBI Taxonomy" id="143950"/>
    <lineage>
        <taxon>Eukaryota</taxon>
        <taxon>Metazoa</taxon>
        <taxon>Ecdysozoa</taxon>
        <taxon>Arthropoda</taxon>
        <taxon>Hexapoda</taxon>
        <taxon>Insecta</taxon>
        <taxon>Pterygota</taxon>
        <taxon>Neoptera</taxon>
        <taxon>Paraneoptera</taxon>
        <taxon>Hemiptera</taxon>
        <taxon>Sternorrhyncha</taxon>
        <taxon>Aphidomorpha</taxon>
        <taxon>Aphidoidea</taxon>
        <taxon>Aphididae</taxon>
        <taxon>Sipha</taxon>
    </lineage>
</organism>
<dbReference type="GO" id="GO:0051480">
    <property type="term" value="P:regulation of cytosolic calcium ion concentration"/>
    <property type="evidence" value="ECO:0007669"/>
    <property type="project" value="TreeGrafter"/>
</dbReference>
<evidence type="ECO:0000256" key="2">
    <source>
        <dbReference type="ARBA" id="ARBA00022737"/>
    </source>
</evidence>
<feature type="repeat" description="ANK" evidence="5">
    <location>
        <begin position="139"/>
        <end position="171"/>
    </location>
</feature>
<keyword evidence="1" id="KW-0813">Transport</keyword>
<feature type="domain" description="Transient receptor ion channel" evidence="7">
    <location>
        <begin position="174"/>
        <end position="238"/>
    </location>
</feature>
<dbReference type="PROSITE" id="PS50088">
    <property type="entry name" value="ANK_REPEAT"/>
    <property type="match status" value="1"/>
</dbReference>
<evidence type="ECO:0000256" key="3">
    <source>
        <dbReference type="ARBA" id="ARBA00023065"/>
    </source>
</evidence>
<dbReference type="InterPro" id="IPR013555">
    <property type="entry name" value="TRP_dom"/>
</dbReference>
<keyword evidence="8" id="KW-1185">Reference proteome</keyword>
<evidence type="ECO:0000256" key="5">
    <source>
        <dbReference type="PROSITE-ProRule" id="PRU00023"/>
    </source>
</evidence>
<dbReference type="GO" id="GO:0034703">
    <property type="term" value="C:cation channel complex"/>
    <property type="evidence" value="ECO:0007669"/>
    <property type="project" value="TreeGrafter"/>
</dbReference>
<evidence type="ECO:0000256" key="4">
    <source>
        <dbReference type="ARBA" id="ARBA00023303"/>
    </source>
</evidence>
<keyword evidence="4" id="KW-0407">Ion channel</keyword>
<dbReference type="PANTHER" id="PTHR10117">
    <property type="entry name" value="TRANSIENT RECEPTOR POTENTIAL CHANNEL"/>
    <property type="match status" value="1"/>
</dbReference>
<name>A0A8B8FP67_9HEMI</name>
<dbReference type="AlphaFoldDB" id="A0A8B8FP67"/>
<feature type="region of interest" description="Disordered" evidence="6">
    <location>
        <begin position="1"/>
        <end position="26"/>
    </location>
</feature>
<evidence type="ECO:0000313" key="9">
    <source>
        <dbReference type="RefSeq" id="XP_025412497.1"/>
    </source>
</evidence>
<dbReference type="Pfam" id="PF08344">
    <property type="entry name" value="TRP_2"/>
    <property type="match status" value="1"/>
</dbReference>
<dbReference type="Proteomes" id="UP000694846">
    <property type="component" value="Unplaced"/>
</dbReference>
<keyword evidence="3" id="KW-0406">Ion transport</keyword>
<dbReference type="GO" id="GO:0015279">
    <property type="term" value="F:store-operated calcium channel activity"/>
    <property type="evidence" value="ECO:0007669"/>
    <property type="project" value="TreeGrafter"/>
</dbReference>
<dbReference type="GO" id="GO:0070679">
    <property type="term" value="F:inositol 1,4,5 trisphosphate binding"/>
    <property type="evidence" value="ECO:0007669"/>
    <property type="project" value="TreeGrafter"/>
</dbReference>
<dbReference type="PANTHER" id="PTHR10117:SF54">
    <property type="entry name" value="TRANSIENT RECEPTOR POTENTIAL-GAMMA PROTEIN"/>
    <property type="match status" value="1"/>
</dbReference>
<dbReference type="Gene3D" id="1.25.40.20">
    <property type="entry name" value="Ankyrin repeat-containing domain"/>
    <property type="match status" value="1"/>
</dbReference>
<reference evidence="9" key="1">
    <citation type="submission" date="2025-08" db="UniProtKB">
        <authorList>
            <consortium name="RefSeq"/>
        </authorList>
    </citation>
    <scope>IDENTIFICATION</scope>
    <source>
        <tissue evidence="9">Whole body</tissue>
    </source>
</reference>
<dbReference type="PROSITE" id="PS50297">
    <property type="entry name" value="ANK_REP_REGION"/>
    <property type="match status" value="1"/>
</dbReference>
<keyword evidence="5" id="KW-0040">ANK repeat</keyword>
<evidence type="ECO:0000256" key="6">
    <source>
        <dbReference type="SAM" id="MobiDB-lite"/>
    </source>
</evidence>
<dbReference type="InterPro" id="IPR002153">
    <property type="entry name" value="TRPC_channel"/>
</dbReference>
<dbReference type="SUPFAM" id="SSF48403">
    <property type="entry name" value="Ankyrin repeat"/>
    <property type="match status" value="1"/>
</dbReference>
<dbReference type="OrthoDB" id="2373987at2759"/>
<evidence type="ECO:0000256" key="1">
    <source>
        <dbReference type="ARBA" id="ARBA00022448"/>
    </source>
</evidence>
<dbReference type="RefSeq" id="XP_025412497.1">
    <property type="nucleotide sequence ID" value="XM_025556712.1"/>
</dbReference>
<dbReference type="InterPro" id="IPR002110">
    <property type="entry name" value="Ankyrin_rpt"/>
</dbReference>
<dbReference type="SMART" id="SM01420">
    <property type="entry name" value="TRP_2"/>
    <property type="match status" value="1"/>
</dbReference>
<evidence type="ECO:0000313" key="8">
    <source>
        <dbReference type="Proteomes" id="UP000694846"/>
    </source>
</evidence>
<dbReference type="Pfam" id="PF00023">
    <property type="entry name" value="Ank"/>
    <property type="match status" value="1"/>
</dbReference>
<gene>
    <name evidence="9" type="primary">LOC112684967</name>
</gene>
<dbReference type="InterPro" id="IPR036770">
    <property type="entry name" value="Ankyrin_rpt-contain_sf"/>
</dbReference>
<dbReference type="GeneID" id="112684967"/>
<feature type="compositionally biased region" description="Polar residues" evidence="6">
    <location>
        <begin position="1"/>
        <end position="25"/>
    </location>
</feature>
<keyword evidence="2" id="KW-0677">Repeat</keyword>